<feature type="region of interest" description="Disordered" evidence="1">
    <location>
        <begin position="159"/>
        <end position="208"/>
    </location>
</feature>
<comment type="caution">
    <text evidence="2">The sequence shown here is derived from an EMBL/GenBank/DDBJ whole genome shotgun (WGS) entry which is preliminary data.</text>
</comment>
<gene>
    <name evidence="2" type="ORF">ALECFALPRED_010064</name>
</gene>
<protein>
    <submittedName>
        <fullName evidence="2">Uncharacterized protein</fullName>
    </submittedName>
</protein>
<accession>A0A8H3J8J8</accession>
<dbReference type="EMBL" id="CAJPDR010000810">
    <property type="protein sequence ID" value="CAF9942787.1"/>
    <property type="molecule type" value="Genomic_DNA"/>
</dbReference>
<dbReference type="Proteomes" id="UP000664203">
    <property type="component" value="Unassembled WGS sequence"/>
</dbReference>
<reference evidence="2" key="1">
    <citation type="submission" date="2021-03" db="EMBL/GenBank/DDBJ databases">
        <authorList>
            <person name="Tagirdzhanova G."/>
        </authorList>
    </citation>
    <scope>NUCLEOTIDE SEQUENCE</scope>
</reference>
<keyword evidence="3" id="KW-1185">Reference proteome</keyword>
<evidence type="ECO:0000256" key="1">
    <source>
        <dbReference type="SAM" id="MobiDB-lite"/>
    </source>
</evidence>
<organism evidence="2 3">
    <name type="scientific">Alectoria fallacina</name>
    <dbReference type="NCBI Taxonomy" id="1903189"/>
    <lineage>
        <taxon>Eukaryota</taxon>
        <taxon>Fungi</taxon>
        <taxon>Dikarya</taxon>
        <taxon>Ascomycota</taxon>
        <taxon>Pezizomycotina</taxon>
        <taxon>Lecanoromycetes</taxon>
        <taxon>OSLEUM clade</taxon>
        <taxon>Lecanoromycetidae</taxon>
        <taxon>Lecanorales</taxon>
        <taxon>Lecanorineae</taxon>
        <taxon>Parmeliaceae</taxon>
        <taxon>Alectoria</taxon>
    </lineage>
</organism>
<evidence type="ECO:0000313" key="2">
    <source>
        <dbReference type="EMBL" id="CAF9942787.1"/>
    </source>
</evidence>
<sequence length="236" mass="27370">MLAYKVKSEIFKDVLRAYARIVDDATTEGNNIGNAIKDHIIDLLARRKNHDLSKKFKLDFYYAYKYLSTSFFANLNAEDNWTTVIREKYQEIEVVKKVDKTDAHRRKVFVENDNKAYVKVEEINEPYLVKQGQAPATEVGESYDDKSYGRTPKLCKLRQAPATDESYGDESYGRTPKLSKLRQSPVTEIERGKTPKLSKLRQAPAASSKVSRRHCDPFTVLLNFWKYWGMHLDKDE</sequence>
<proteinExistence type="predicted"/>
<dbReference type="AlphaFoldDB" id="A0A8H3J8J8"/>
<name>A0A8H3J8J8_9LECA</name>
<evidence type="ECO:0000313" key="3">
    <source>
        <dbReference type="Proteomes" id="UP000664203"/>
    </source>
</evidence>